<dbReference type="SUPFAM" id="SSF54534">
    <property type="entry name" value="FKBP-like"/>
    <property type="match status" value="1"/>
</dbReference>
<organism evidence="2">
    <name type="scientific">marine sediment metagenome</name>
    <dbReference type="NCBI Taxonomy" id="412755"/>
    <lineage>
        <taxon>unclassified sequences</taxon>
        <taxon>metagenomes</taxon>
        <taxon>ecological metagenomes</taxon>
    </lineage>
</organism>
<evidence type="ECO:0000259" key="1">
    <source>
        <dbReference type="PROSITE" id="PS50059"/>
    </source>
</evidence>
<evidence type="ECO:0000313" key="2">
    <source>
        <dbReference type="EMBL" id="KKN99871.1"/>
    </source>
</evidence>
<dbReference type="NCBIfam" id="TIGR03516">
    <property type="entry name" value="ppisom_GldI"/>
    <property type="match status" value="1"/>
</dbReference>
<dbReference type="GO" id="GO:0003755">
    <property type="term" value="F:peptidyl-prolyl cis-trans isomerase activity"/>
    <property type="evidence" value="ECO:0007669"/>
    <property type="project" value="InterPro"/>
</dbReference>
<dbReference type="InterPro" id="IPR019869">
    <property type="entry name" value="Motility-assoc_PPIase_GldI"/>
</dbReference>
<comment type="caution">
    <text evidence="2">The sequence shown here is derived from an EMBL/GenBank/DDBJ whole genome shotgun (WGS) entry which is preliminary data.</text>
</comment>
<protein>
    <recommendedName>
        <fullName evidence="1">PPIase FKBP-type domain-containing protein</fullName>
    </recommendedName>
</protein>
<dbReference type="PROSITE" id="PS50059">
    <property type="entry name" value="FKBP_PPIASE"/>
    <property type="match status" value="1"/>
</dbReference>
<accession>A0A0F9XKR5</accession>
<sequence length="183" mass="20829">MRLVLFLFLAVLITSCDGPEPRKPIQTKSGSFFKASIERSRKLLEAEEGKIQSIIELDSLKHYSHSNSGSWYHYLNVNEESNYTPKTGDLVVFNYDILTLDNDTIYSKEDIGVVTYKVDKQEIFLGLRDAVKMLKENERATFLFPSSIAFGYHGDENKIGSNIPLKATITILQIEKQEENTVN</sequence>
<proteinExistence type="predicted"/>
<feature type="domain" description="PPIase FKBP-type" evidence="1">
    <location>
        <begin position="88"/>
        <end position="175"/>
    </location>
</feature>
<name>A0A0F9XKR5_9ZZZZ</name>
<dbReference type="AlphaFoldDB" id="A0A0F9XKR5"/>
<reference evidence="2" key="1">
    <citation type="journal article" date="2015" name="Nature">
        <title>Complex archaea that bridge the gap between prokaryotes and eukaryotes.</title>
        <authorList>
            <person name="Spang A."/>
            <person name="Saw J.H."/>
            <person name="Jorgensen S.L."/>
            <person name="Zaremba-Niedzwiedzka K."/>
            <person name="Martijn J."/>
            <person name="Lind A.E."/>
            <person name="van Eijk R."/>
            <person name="Schleper C."/>
            <person name="Guy L."/>
            <person name="Ettema T.J."/>
        </authorList>
    </citation>
    <scope>NUCLEOTIDE SEQUENCE</scope>
</reference>
<dbReference type="InterPro" id="IPR046357">
    <property type="entry name" value="PPIase_dom_sf"/>
</dbReference>
<dbReference type="Gene3D" id="3.10.50.40">
    <property type="match status" value="1"/>
</dbReference>
<dbReference type="Pfam" id="PF00254">
    <property type="entry name" value="FKBP_C"/>
    <property type="match status" value="1"/>
</dbReference>
<gene>
    <name evidence="2" type="ORF">LCGC14_0132920</name>
</gene>
<dbReference type="PROSITE" id="PS51257">
    <property type="entry name" value="PROKAR_LIPOPROTEIN"/>
    <property type="match status" value="1"/>
</dbReference>
<dbReference type="EMBL" id="LAZR01000044">
    <property type="protein sequence ID" value="KKN99871.1"/>
    <property type="molecule type" value="Genomic_DNA"/>
</dbReference>
<dbReference type="InterPro" id="IPR001179">
    <property type="entry name" value="PPIase_FKBP_dom"/>
</dbReference>